<feature type="non-terminal residue" evidence="2">
    <location>
        <position position="1"/>
    </location>
</feature>
<protein>
    <submittedName>
        <fullName evidence="2">Uncharacterized protein</fullName>
    </submittedName>
</protein>
<gene>
    <name evidence="2" type="ORF">JTE90_008203</name>
</gene>
<dbReference type="EMBL" id="JAFNEN010005865">
    <property type="protein sequence ID" value="KAG8159483.1"/>
    <property type="molecule type" value="Genomic_DNA"/>
</dbReference>
<name>A0AAV6TEK0_9ARAC</name>
<reference evidence="2 3" key="1">
    <citation type="journal article" date="2022" name="Nat. Ecol. Evol.">
        <title>A masculinizing supergene underlies an exaggerated male reproductive morph in a spider.</title>
        <authorList>
            <person name="Hendrickx F."/>
            <person name="De Corte Z."/>
            <person name="Sonet G."/>
            <person name="Van Belleghem S.M."/>
            <person name="Kostlbacher S."/>
            <person name="Vangestel C."/>
        </authorList>
    </citation>
    <scope>NUCLEOTIDE SEQUENCE [LARGE SCALE GENOMIC DNA]</scope>
    <source>
        <strain evidence="2">W744_W776</strain>
    </source>
</reference>
<evidence type="ECO:0000313" key="3">
    <source>
        <dbReference type="Proteomes" id="UP000827092"/>
    </source>
</evidence>
<organism evidence="2 3">
    <name type="scientific">Oedothorax gibbosus</name>
    <dbReference type="NCBI Taxonomy" id="931172"/>
    <lineage>
        <taxon>Eukaryota</taxon>
        <taxon>Metazoa</taxon>
        <taxon>Ecdysozoa</taxon>
        <taxon>Arthropoda</taxon>
        <taxon>Chelicerata</taxon>
        <taxon>Arachnida</taxon>
        <taxon>Araneae</taxon>
        <taxon>Araneomorphae</taxon>
        <taxon>Entelegynae</taxon>
        <taxon>Araneoidea</taxon>
        <taxon>Linyphiidae</taxon>
        <taxon>Erigoninae</taxon>
        <taxon>Oedothorax</taxon>
    </lineage>
</organism>
<keyword evidence="3" id="KW-1185">Reference proteome</keyword>
<dbReference type="Proteomes" id="UP000827092">
    <property type="component" value="Unassembled WGS sequence"/>
</dbReference>
<evidence type="ECO:0000313" key="2">
    <source>
        <dbReference type="EMBL" id="KAG8159483.1"/>
    </source>
</evidence>
<accession>A0AAV6TEK0</accession>
<evidence type="ECO:0000256" key="1">
    <source>
        <dbReference type="SAM" id="MobiDB-lite"/>
    </source>
</evidence>
<sequence length="156" mass="16956">SVLKVLTLVFATTTKIFTGGGSRRAPPPGTFPKHATAPSHSLRGKPPRGKLCRAARYGAQSWSAFPFSGVVFLWSVVCYTPLSEFRFPGPLVRLSRATNPFLWGLMSVSHRTPLNPGPLVLSHSASSAYQKWPPALSSCLVRLQSCKGDFSPIFKI</sequence>
<feature type="region of interest" description="Disordered" evidence="1">
    <location>
        <begin position="19"/>
        <end position="47"/>
    </location>
</feature>
<comment type="caution">
    <text evidence="2">The sequence shown here is derived from an EMBL/GenBank/DDBJ whole genome shotgun (WGS) entry which is preliminary data.</text>
</comment>
<proteinExistence type="predicted"/>
<dbReference type="AlphaFoldDB" id="A0AAV6TEK0"/>